<dbReference type="GO" id="GO:0007165">
    <property type="term" value="P:signal transduction"/>
    <property type="evidence" value="ECO:0007669"/>
    <property type="project" value="InterPro"/>
</dbReference>
<evidence type="ECO:0000313" key="4">
    <source>
        <dbReference type="Proteomes" id="UP000827092"/>
    </source>
</evidence>
<dbReference type="PROSITE" id="PS50238">
    <property type="entry name" value="RHOGAP"/>
    <property type="match status" value="1"/>
</dbReference>
<feature type="region of interest" description="Disordered" evidence="1">
    <location>
        <begin position="612"/>
        <end position="685"/>
    </location>
</feature>
<gene>
    <name evidence="3" type="ORF">JTE90_023501</name>
</gene>
<keyword evidence="4" id="KW-1185">Reference proteome</keyword>
<evidence type="ECO:0000256" key="1">
    <source>
        <dbReference type="SAM" id="MobiDB-lite"/>
    </source>
</evidence>
<proteinExistence type="predicted"/>
<reference evidence="3 4" key="1">
    <citation type="journal article" date="2022" name="Nat. Ecol. Evol.">
        <title>A masculinizing supergene underlies an exaggerated male reproductive morph in a spider.</title>
        <authorList>
            <person name="Hendrickx F."/>
            <person name="De Corte Z."/>
            <person name="Sonet G."/>
            <person name="Van Belleghem S.M."/>
            <person name="Kostlbacher S."/>
            <person name="Vangestel C."/>
        </authorList>
    </citation>
    <scope>NUCLEOTIDE SEQUENCE [LARGE SCALE GENOMIC DNA]</scope>
    <source>
        <strain evidence="3">W744_W776</strain>
    </source>
</reference>
<feature type="domain" description="Rho-GAP" evidence="2">
    <location>
        <begin position="51"/>
        <end position="235"/>
    </location>
</feature>
<dbReference type="InterPro" id="IPR008936">
    <property type="entry name" value="Rho_GTPase_activation_prot"/>
</dbReference>
<feature type="region of interest" description="Disordered" evidence="1">
    <location>
        <begin position="913"/>
        <end position="966"/>
    </location>
</feature>
<accession>A0AAV6VQ22</accession>
<dbReference type="SMART" id="SM00324">
    <property type="entry name" value="RhoGAP"/>
    <property type="match status" value="1"/>
</dbReference>
<dbReference type="Gene3D" id="1.10.555.10">
    <property type="entry name" value="Rho GTPase activation protein"/>
    <property type="match status" value="1"/>
</dbReference>
<dbReference type="AlphaFoldDB" id="A0AAV6VQ22"/>
<dbReference type="PANTHER" id="PTHR15670:SF4">
    <property type="entry name" value="RHO GTPASE-ACTIVATING PROTEIN 11A"/>
    <property type="match status" value="1"/>
</dbReference>
<protein>
    <recommendedName>
        <fullName evidence="2">Rho-GAP domain-containing protein</fullName>
    </recommendedName>
</protein>
<dbReference type="InterPro" id="IPR042869">
    <property type="entry name" value="ARHGAP11A/B"/>
</dbReference>
<sequence>MKFCLEDKDMLNSALAQLKEIGIKVPKIKKMKTAISKQDNKGPIQSKIFGVCLADQERCNNSNPPKFILSCTEYLQKYSKEVGLFRKAGSISRQKKLRVKIESGGSLEGAEPNDVASLLKQWLRELPEPLVPSYLYDSFIRCQSLNDGNRTTAALLLCLLLPPEHLVTMKHLMGFLAYIATYKAINKMDFENLALIITPNIFVFRNNSIDQSSSLKVQQLTSIAELLIKNASQIGEIPQSLLFKFPIGEGKCESETNSLSEAVESSPSLSRKHYLLRSIKRLVKPNGTVANSTVTPESGHHFLRHTLSVSNMEKASLKSISENKVSYNFFGSRNSEDVCKRSFRLLRKKDKRGLAPNQEFHPFTQSLEIERPLNYQVEIDHMKIFPPNRHAVVKSSSGSFFNYNSFDDSRPVLEDIEMITFSIRLNEPSDHLVAFPIFSQSIGTNNFDSKLENQTTKYLQVSPLNTSKTNNNRGKSINFSKETNALIFTEKSKGILPPNSDYPMDNEGMSQPKGSATSFTFPENSYNFSNGNVSLFQNLMGDSSDFSVNDSTSSKTCIYKTQFLMADKDCSNKVLGKNYAENTETYQLLRQNTFVIEPDQNNPTEQIKRPCIDEQNSKRSNTDNLEEYGISSKKPCTNTSMKAKGNNKNEPVKKIASKSVNSERSSVKKSRPSLKPTPIQKNRNETSIKGCSSLTIKEDIKVFHDQTPPSKVLHHTANLRSSSKREVTTQQTFASCLTKSTFSENTKSVPKDYSNNNLAHKRKLSFQRYPVSTSSHSDSKIPRFRNSFEISTSNSFNEDVTGRTRNAIKPKPFQTTALKYESSTRTPIKCNDSRNLSNLELSINDSCFLTPRRNAMLSPNSIVWMSGRKYLDSKSPEIRAFNKRESIAMILKTNSGHVQAKVHLYDDLVRESVDTTPGKPSHSTPTSKLSRNSLSSQSMKSTPKQRKNASNDKFTPKKLSVSRSKSLRNENVLKSCQPKFILHTDAPSPIKSLSLKDVTNTSIGSKSSINLKIEKTESTVINRKKLKRNSFSGNNSKKSVKRISRSESSPGCQRPYPKVTCLIQE</sequence>
<feature type="compositionally biased region" description="Basic and acidic residues" evidence="1">
    <location>
        <begin position="612"/>
        <end position="621"/>
    </location>
</feature>
<organism evidence="3 4">
    <name type="scientific">Oedothorax gibbosus</name>
    <dbReference type="NCBI Taxonomy" id="931172"/>
    <lineage>
        <taxon>Eukaryota</taxon>
        <taxon>Metazoa</taxon>
        <taxon>Ecdysozoa</taxon>
        <taxon>Arthropoda</taxon>
        <taxon>Chelicerata</taxon>
        <taxon>Arachnida</taxon>
        <taxon>Araneae</taxon>
        <taxon>Araneomorphae</taxon>
        <taxon>Entelegynae</taxon>
        <taxon>Araneoidea</taxon>
        <taxon>Linyphiidae</taxon>
        <taxon>Erigoninae</taxon>
        <taxon>Oedothorax</taxon>
    </lineage>
</organism>
<dbReference type="Pfam" id="PF00620">
    <property type="entry name" value="RhoGAP"/>
    <property type="match status" value="1"/>
</dbReference>
<dbReference type="EMBL" id="JAFNEN010000036">
    <property type="protein sequence ID" value="KAG8198735.1"/>
    <property type="molecule type" value="Genomic_DNA"/>
</dbReference>
<evidence type="ECO:0000313" key="3">
    <source>
        <dbReference type="EMBL" id="KAG8198735.1"/>
    </source>
</evidence>
<feature type="compositionally biased region" description="Polar residues" evidence="1">
    <location>
        <begin position="634"/>
        <end position="649"/>
    </location>
</feature>
<dbReference type="PANTHER" id="PTHR15670">
    <property type="entry name" value="RHO GTPASE ACTIVATING PROTEIN 11A"/>
    <property type="match status" value="1"/>
</dbReference>
<feature type="region of interest" description="Disordered" evidence="1">
    <location>
        <begin position="1029"/>
        <end position="1054"/>
    </location>
</feature>
<name>A0AAV6VQ22_9ARAC</name>
<dbReference type="SUPFAM" id="SSF48350">
    <property type="entry name" value="GTPase activation domain, GAP"/>
    <property type="match status" value="1"/>
</dbReference>
<dbReference type="Proteomes" id="UP000827092">
    <property type="component" value="Unassembled WGS sequence"/>
</dbReference>
<comment type="caution">
    <text evidence="3">The sequence shown here is derived from an EMBL/GenBank/DDBJ whole genome shotgun (WGS) entry which is preliminary data.</text>
</comment>
<feature type="compositionally biased region" description="Low complexity" evidence="1">
    <location>
        <begin position="927"/>
        <end position="941"/>
    </location>
</feature>
<dbReference type="InterPro" id="IPR000198">
    <property type="entry name" value="RhoGAP_dom"/>
</dbReference>
<dbReference type="GO" id="GO:0005096">
    <property type="term" value="F:GTPase activator activity"/>
    <property type="evidence" value="ECO:0007669"/>
    <property type="project" value="TreeGrafter"/>
</dbReference>
<evidence type="ECO:0000259" key="2">
    <source>
        <dbReference type="PROSITE" id="PS50238"/>
    </source>
</evidence>